<proteinExistence type="predicted"/>
<evidence type="ECO:0000313" key="1">
    <source>
        <dbReference type="EMBL" id="KAI4467926.1"/>
    </source>
</evidence>
<dbReference type="Proteomes" id="UP001056778">
    <property type="component" value="Chromosome 2"/>
</dbReference>
<accession>A0ACB9TM93</accession>
<dbReference type="EMBL" id="CM043016">
    <property type="protein sequence ID" value="KAI4467926.1"/>
    <property type="molecule type" value="Genomic_DNA"/>
</dbReference>
<comment type="caution">
    <text evidence="1">The sequence shown here is derived from an EMBL/GenBank/DDBJ whole genome shotgun (WGS) entry which is preliminary data.</text>
</comment>
<evidence type="ECO:0000313" key="2">
    <source>
        <dbReference type="Proteomes" id="UP001056778"/>
    </source>
</evidence>
<sequence length="803" mass="92761">MYKTEESDSSDYGEDMLEMVDQHDLEFLKDAIKNKSYSILKRVKHIKKVEKDDSFDTLENVYANQLEEPQHVKYLLPIKTKEGVIARSFVANNEIESTESTISNEKLTSNDDDEYVLDYDDSIVPQSMAGLLAHYSHLLRNKKVHIGYLCSNLLENLEERISNFRTLFKILDDEAVEASLSIKKLIVVSLLEVFKDILPSYQIKLQDTKNVKLKKDTLKLQKFEEVLLQYYKKYLQRLEKFLKVLFRKQNATGQTLVEELKLGEVALHAMCDLLVTHPYFNFSVNIVQAVIPLLNHKKASVRQTISLACKTVFREDKKEEITLKASAEESDGKWSEVVKRKKKFKKINVVVGINKANTDIIGVTKFCHLRVYRLAPDMQANQLSEYLKSKNITDITCEPMTNSKSTKPLCKEKAHNVRPDVLELLLHLKIKDVNIDQQKENEIKQKTIKSHKHNVLKMSKKEKKRKKRLQELEKEMLETKAEENIQTKQKNLTEITKIIFGIYFRILKSSNNTRVLGVCLEGLAKYSHCINLEYYVDLLNMLNALLTEEWLGYREQIHCVQTVFTILHDQGDSINLDPTRFYTSLYSNLLHTHASTTHGDCHLVLKTLSDVLVKRRKKITNKRTIGFVKRMSTLSLQLLHNGSLGMLGLIKQILIQNRSLDILLDLDSSLGDGDYHAEVNDPEYSNASSTGLYELTLLQKYYHPVVSKFAKHIVNGAPATGEGSLPIQFSKRYGNVLYMLLYKYLPEQLFTDFDMSEMAFNPPVQIPKKILPRPRRKSTRFVDSNFKRYCNAFVKKSKYSLFS</sequence>
<name>A0ACB9TM93_HOLOL</name>
<protein>
    <submittedName>
        <fullName evidence="1">Nucleolar complex protein 3</fullName>
    </submittedName>
</protein>
<gene>
    <name evidence="1" type="ORF">MML48_2g00006315</name>
</gene>
<keyword evidence="2" id="KW-1185">Reference proteome</keyword>
<organism evidence="1 2">
    <name type="scientific">Holotrichia oblita</name>
    <name type="common">Chafer beetle</name>
    <dbReference type="NCBI Taxonomy" id="644536"/>
    <lineage>
        <taxon>Eukaryota</taxon>
        <taxon>Metazoa</taxon>
        <taxon>Ecdysozoa</taxon>
        <taxon>Arthropoda</taxon>
        <taxon>Hexapoda</taxon>
        <taxon>Insecta</taxon>
        <taxon>Pterygota</taxon>
        <taxon>Neoptera</taxon>
        <taxon>Endopterygota</taxon>
        <taxon>Coleoptera</taxon>
        <taxon>Polyphaga</taxon>
        <taxon>Scarabaeiformia</taxon>
        <taxon>Scarabaeidae</taxon>
        <taxon>Melolonthinae</taxon>
        <taxon>Holotrichia</taxon>
    </lineage>
</organism>
<reference evidence="1" key="1">
    <citation type="submission" date="2022-04" db="EMBL/GenBank/DDBJ databases">
        <title>Chromosome-scale genome assembly of Holotrichia oblita Faldermann.</title>
        <authorList>
            <person name="Rongchong L."/>
        </authorList>
    </citation>
    <scope>NUCLEOTIDE SEQUENCE</scope>
    <source>
        <strain evidence="1">81SQS9</strain>
    </source>
</reference>